<keyword evidence="3" id="KW-1185">Reference proteome</keyword>
<evidence type="ECO:0000313" key="3">
    <source>
        <dbReference type="Proteomes" id="UP000190016"/>
    </source>
</evidence>
<organism evidence="1 4">
    <name type="scientific">Elizabethkingia ursingii</name>
    <dbReference type="NCBI Taxonomy" id="1756150"/>
    <lineage>
        <taxon>Bacteria</taxon>
        <taxon>Pseudomonadati</taxon>
        <taxon>Bacteroidota</taxon>
        <taxon>Flavobacteriia</taxon>
        <taxon>Flavobacteriales</taxon>
        <taxon>Weeksellaceae</taxon>
        <taxon>Elizabethkingia</taxon>
    </lineage>
</organism>
<accession>A0AAJ3NAX2</accession>
<dbReference type="Proteomes" id="UP000190816">
    <property type="component" value="Unassembled WGS sequence"/>
</dbReference>
<gene>
    <name evidence="1" type="ORF">BAY32_11975</name>
    <name evidence="2" type="ORF">BB021_05190</name>
</gene>
<sequence length="133" mass="15403">MKKLVLVLGIISSAMFFGQSYIDSNGNLQRRPYQYRDPQQLSIGNLGNAASTLQSRYNSNIQRLQSEYNSIVKRINNFDISYDQKKEILTRLENYVNNNINNRSFDYSSDSITNSVIKYLYESVNKITHDVTD</sequence>
<dbReference type="KEGG" id="ego:BBD34_04250"/>
<dbReference type="RefSeq" id="WP_078402492.1">
    <property type="nucleotide sequence ID" value="NZ_CP016377.1"/>
</dbReference>
<dbReference type="EMBL" id="MAIC01000016">
    <property type="protein sequence ID" value="OPB73746.1"/>
    <property type="molecule type" value="Genomic_DNA"/>
</dbReference>
<dbReference type="Proteomes" id="UP000190016">
    <property type="component" value="Unassembled WGS sequence"/>
</dbReference>
<proteinExistence type="predicted"/>
<comment type="caution">
    <text evidence="1">The sequence shown here is derived from an EMBL/GenBank/DDBJ whole genome shotgun (WGS) entry which is preliminary data.</text>
</comment>
<evidence type="ECO:0000313" key="2">
    <source>
        <dbReference type="EMBL" id="OPB88773.1"/>
    </source>
</evidence>
<reference evidence="2 3" key="2">
    <citation type="submission" date="2016-07" db="EMBL/GenBank/DDBJ databases">
        <title>Revisiting the Taxonomy of the Elizabethkingia Genus based on Whole-Genome Sequencing, Optical Mapping, and MALDI-TOF.</title>
        <authorList>
            <person name="Nicholson A.C."/>
        </authorList>
    </citation>
    <scope>NUCLEOTIDE SEQUENCE [LARGE SCALE GENOMIC DNA]</scope>
    <source>
        <strain evidence="2 3">C1558</strain>
    </source>
</reference>
<dbReference type="EMBL" id="MBDS01000014">
    <property type="protein sequence ID" value="OPB88773.1"/>
    <property type="molecule type" value="Genomic_DNA"/>
</dbReference>
<name>A0AAJ3NAX2_9FLAO</name>
<protein>
    <submittedName>
        <fullName evidence="1">Uncharacterized protein</fullName>
    </submittedName>
</protein>
<evidence type="ECO:0000313" key="1">
    <source>
        <dbReference type="EMBL" id="OPB73746.1"/>
    </source>
</evidence>
<evidence type="ECO:0000313" key="4">
    <source>
        <dbReference type="Proteomes" id="UP000190816"/>
    </source>
</evidence>
<reference evidence="1 4" key="1">
    <citation type="submission" date="2016-06" db="EMBL/GenBank/DDBJ databases">
        <authorList>
            <person name="Nicholson A.C."/>
        </authorList>
    </citation>
    <scope>NUCLEOTIDE SEQUENCE [LARGE SCALE GENOMIC DNA]</scope>
    <source>
        <strain evidence="1 4">G4123</strain>
    </source>
</reference>
<dbReference type="AlphaFoldDB" id="A0AAJ3NAX2"/>